<evidence type="ECO:0000313" key="7">
    <source>
        <dbReference type="Proteomes" id="UP000604475"/>
    </source>
</evidence>
<dbReference type="PROSITE" id="PS00893">
    <property type="entry name" value="NUDIX_BOX"/>
    <property type="match status" value="1"/>
</dbReference>
<evidence type="ECO:0000256" key="3">
    <source>
        <dbReference type="ARBA" id="ARBA00022801"/>
    </source>
</evidence>
<sequence length="186" mass="20441">MGDDELVPRTRVFGERSLYDNPWVRLVQVDVEPPDGRRFWHHVVRLQTVAMAIVLDGAGRVLLLRRHRFATGEVGWEAPGGIVRPGETAEAAAARETLEETGWRPHEPARRIAAFQPMPGMVDTPHEVFLFQGAERVGEPTDREEAAIVGWLPLGEVPELVRRGEVLGSGSLVGLLAVLAGMVSES</sequence>
<dbReference type="InterPro" id="IPR000086">
    <property type="entry name" value="NUDIX_hydrolase_dom"/>
</dbReference>
<dbReference type="SUPFAM" id="SSF55811">
    <property type="entry name" value="Nudix"/>
    <property type="match status" value="1"/>
</dbReference>
<dbReference type="GO" id="GO:0016787">
    <property type="term" value="F:hydrolase activity"/>
    <property type="evidence" value="ECO:0007669"/>
    <property type="project" value="UniProtKB-KW"/>
</dbReference>
<proteinExistence type="inferred from homology"/>
<keyword evidence="3 4" id="KW-0378">Hydrolase</keyword>
<evidence type="ECO:0000313" key="6">
    <source>
        <dbReference type="EMBL" id="MBL7631168.1"/>
    </source>
</evidence>
<evidence type="ECO:0000256" key="4">
    <source>
        <dbReference type="RuleBase" id="RU003476"/>
    </source>
</evidence>
<name>A0A937URI2_9ACTN</name>
<keyword evidence="7" id="KW-1185">Reference proteome</keyword>
<evidence type="ECO:0000259" key="5">
    <source>
        <dbReference type="PROSITE" id="PS51462"/>
    </source>
</evidence>
<dbReference type="InterPro" id="IPR015797">
    <property type="entry name" value="NUDIX_hydrolase-like_dom_sf"/>
</dbReference>
<evidence type="ECO:0000256" key="2">
    <source>
        <dbReference type="ARBA" id="ARBA00005582"/>
    </source>
</evidence>
<comment type="caution">
    <text evidence="6">The sequence shown here is derived from an EMBL/GenBank/DDBJ whole genome shotgun (WGS) entry which is preliminary data.</text>
</comment>
<dbReference type="InterPro" id="IPR020084">
    <property type="entry name" value="NUDIX_hydrolase_CS"/>
</dbReference>
<dbReference type="Gene3D" id="3.90.79.10">
    <property type="entry name" value="Nucleoside Triphosphate Pyrophosphohydrolase"/>
    <property type="match status" value="1"/>
</dbReference>
<evidence type="ECO:0000256" key="1">
    <source>
        <dbReference type="ARBA" id="ARBA00001946"/>
    </source>
</evidence>
<dbReference type="Pfam" id="PF00293">
    <property type="entry name" value="NUDIX"/>
    <property type="match status" value="1"/>
</dbReference>
<dbReference type="AlphaFoldDB" id="A0A937URI2"/>
<comment type="cofactor">
    <cofactor evidence="1">
        <name>Mg(2+)</name>
        <dbReference type="ChEBI" id="CHEBI:18420"/>
    </cofactor>
</comment>
<protein>
    <submittedName>
        <fullName evidence="6">NUDIX domain-containing protein</fullName>
    </submittedName>
</protein>
<dbReference type="Proteomes" id="UP000604475">
    <property type="component" value="Unassembled WGS sequence"/>
</dbReference>
<dbReference type="PRINTS" id="PR00502">
    <property type="entry name" value="NUDIXFAMILY"/>
</dbReference>
<dbReference type="RefSeq" id="WP_203001868.1">
    <property type="nucleotide sequence ID" value="NZ_JADWYU010000086.1"/>
</dbReference>
<gene>
    <name evidence="6" type="ORF">I7412_29220</name>
</gene>
<feature type="domain" description="Nudix hydrolase" evidence="5">
    <location>
        <begin position="44"/>
        <end position="174"/>
    </location>
</feature>
<dbReference type="PROSITE" id="PS51462">
    <property type="entry name" value="NUDIX"/>
    <property type="match status" value="1"/>
</dbReference>
<organism evidence="6 7">
    <name type="scientific">Frankia nepalensis</name>
    <dbReference type="NCBI Taxonomy" id="1836974"/>
    <lineage>
        <taxon>Bacteria</taxon>
        <taxon>Bacillati</taxon>
        <taxon>Actinomycetota</taxon>
        <taxon>Actinomycetes</taxon>
        <taxon>Frankiales</taxon>
        <taxon>Frankiaceae</taxon>
        <taxon>Frankia</taxon>
    </lineage>
</organism>
<comment type="similarity">
    <text evidence="2 4">Belongs to the Nudix hydrolase family.</text>
</comment>
<reference evidence="6" key="1">
    <citation type="submission" date="2020-12" db="EMBL/GenBank/DDBJ databases">
        <title>Genomic characterization of non-nitrogen-fixing Frankia strains.</title>
        <authorList>
            <person name="Carlos-Shanley C."/>
            <person name="Guerra T."/>
            <person name="Hahn D."/>
        </authorList>
    </citation>
    <scope>NUCLEOTIDE SEQUENCE</scope>
    <source>
        <strain evidence="6">CN6</strain>
    </source>
</reference>
<dbReference type="PANTHER" id="PTHR43046:SF2">
    <property type="entry name" value="8-OXO-DGTP DIPHOSPHATASE-RELATED"/>
    <property type="match status" value="1"/>
</dbReference>
<dbReference type="InterPro" id="IPR020476">
    <property type="entry name" value="Nudix_hydrolase"/>
</dbReference>
<dbReference type="PANTHER" id="PTHR43046">
    <property type="entry name" value="GDP-MANNOSE MANNOSYL HYDROLASE"/>
    <property type="match status" value="1"/>
</dbReference>
<dbReference type="EMBL" id="JAEACQ010000261">
    <property type="protein sequence ID" value="MBL7631168.1"/>
    <property type="molecule type" value="Genomic_DNA"/>
</dbReference>
<accession>A0A937URI2</accession>